<gene>
    <name evidence="1" type="ORF">LLUT_LOCUS31923</name>
</gene>
<sequence length="55" mass="5976">MSRTLIRWHRAVCESASAFDLGMNAWQILIDDVHNHLVDGMTASILSCTGESSAG</sequence>
<dbReference type="EMBL" id="CAXHTB010000023">
    <property type="protein sequence ID" value="CAL0330863.1"/>
    <property type="molecule type" value="Genomic_DNA"/>
</dbReference>
<dbReference type="Proteomes" id="UP001497480">
    <property type="component" value="Unassembled WGS sequence"/>
</dbReference>
<organism evidence="1 2">
    <name type="scientific">Lupinus luteus</name>
    <name type="common">European yellow lupine</name>
    <dbReference type="NCBI Taxonomy" id="3873"/>
    <lineage>
        <taxon>Eukaryota</taxon>
        <taxon>Viridiplantae</taxon>
        <taxon>Streptophyta</taxon>
        <taxon>Embryophyta</taxon>
        <taxon>Tracheophyta</taxon>
        <taxon>Spermatophyta</taxon>
        <taxon>Magnoliopsida</taxon>
        <taxon>eudicotyledons</taxon>
        <taxon>Gunneridae</taxon>
        <taxon>Pentapetalae</taxon>
        <taxon>rosids</taxon>
        <taxon>fabids</taxon>
        <taxon>Fabales</taxon>
        <taxon>Fabaceae</taxon>
        <taxon>Papilionoideae</taxon>
        <taxon>50 kb inversion clade</taxon>
        <taxon>genistoids sensu lato</taxon>
        <taxon>core genistoids</taxon>
        <taxon>Genisteae</taxon>
        <taxon>Lupinus</taxon>
    </lineage>
</organism>
<name>A0AAV1YA74_LUPLU</name>
<dbReference type="AlphaFoldDB" id="A0AAV1YA74"/>
<evidence type="ECO:0000313" key="1">
    <source>
        <dbReference type="EMBL" id="CAL0330863.1"/>
    </source>
</evidence>
<accession>A0AAV1YA74</accession>
<keyword evidence="2" id="KW-1185">Reference proteome</keyword>
<reference evidence="1 2" key="1">
    <citation type="submission" date="2024-03" db="EMBL/GenBank/DDBJ databases">
        <authorList>
            <person name="Martinez-Hernandez J."/>
        </authorList>
    </citation>
    <scope>NUCLEOTIDE SEQUENCE [LARGE SCALE GENOMIC DNA]</scope>
</reference>
<comment type="caution">
    <text evidence="1">The sequence shown here is derived from an EMBL/GenBank/DDBJ whole genome shotgun (WGS) entry which is preliminary data.</text>
</comment>
<evidence type="ECO:0000313" key="2">
    <source>
        <dbReference type="Proteomes" id="UP001497480"/>
    </source>
</evidence>
<proteinExistence type="predicted"/>
<protein>
    <submittedName>
        <fullName evidence="1">Uncharacterized protein</fullName>
    </submittedName>
</protein>